<dbReference type="PANTHER" id="PTHR41709">
    <property type="entry name" value="KAIB-LIKE PROTEIN 1"/>
    <property type="match status" value="1"/>
</dbReference>
<accession>A0A1P8K2C7</accession>
<gene>
    <name evidence="2" type="ORF">RD110_25510</name>
</gene>
<dbReference type="CDD" id="cd02978">
    <property type="entry name" value="KaiB_like"/>
    <property type="match status" value="1"/>
</dbReference>
<dbReference type="KEGG" id="rhy:RD110_25510"/>
<evidence type="ECO:0000259" key="1">
    <source>
        <dbReference type="SMART" id="SM01248"/>
    </source>
</evidence>
<dbReference type="SUPFAM" id="SSF52833">
    <property type="entry name" value="Thioredoxin-like"/>
    <property type="match status" value="1"/>
</dbReference>
<evidence type="ECO:0000313" key="3">
    <source>
        <dbReference type="Proteomes" id="UP000186609"/>
    </source>
</evidence>
<protein>
    <recommendedName>
        <fullName evidence="1">KaiB domain-containing protein</fullName>
    </recommendedName>
</protein>
<dbReference type="Pfam" id="PF07689">
    <property type="entry name" value="KaiB"/>
    <property type="match status" value="1"/>
</dbReference>
<dbReference type="Gene3D" id="3.40.30.10">
    <property type="entry name" value="Glutaredoxin"/>
    <property type="match status" value="1"/>
</dbReference>
<keyword evidence="3" id="KW-1185">Reference proteome</keyword>
<dbReference type="PANTHER" id="PTHR41709:SF2">
    <property type="entry name" value="CIRCADIAN CLOCK PROTEIN KAIB2"/>
    <property type="match status" value="1"/>
</dbReference>
<dbReference type="RefSeq" id="WP_076203517.1">
    <property type="nucleotide sequence ID" value="NZ_CP019236.1"/>
</dbReference>
<dbReference type="STRING" id="1842727.RD110_25510"/>
<dbReference type="InterPro" id="IPR011649">
    <property type="entry name" value="KaiB_domain"/>
</dbReference>
<dbReference type="Proteomes" id="UP000186609">
    <property type="component" value="Chromosome"/>
</dbReference>
<dbReference type="SMART" id="SM01248">
    <property type="entry name" value="KaiB"/>
    <property type="match status" value="1"/>
</dbReference>
<dbReference type="InterPro" id="IPR036249">
    <property type="entry name" value="Thioredoxin-like_sf"/>
</dbReference>
<name>A0A1P8K2C7_9BURK</name>
<sequence>MSTRQPVFKFRLYVADDSLNSAQAQANLRALCRDRLPGRHEVEVVDVFVQPQRALSDGVFLTPTLVKLAPLPQQVIVGTLSHTETVLQALGLESPEP</sequence>
<proteinExistence type="predicted"/>
<reference evidence="2 3" key="1">
    <citation type="submission" date="2017-01" db="EMBL/GenBank/DDBJ databases">
        <authorList>
            <person name="Mah S.A."/>
            <person name="Swanson W.J."/>
            <person name="Moy G.W."/>
            <person name="Vacquier V.D."/>
        </authorList>
    </citation>
    <scope>NUCLEOTIDE SEQUENCE [LARGE SCALE GENOMIC DNA]</scope>
    <source>
        <strain evidence="2 3">DCY110</strain>
    </source>
</reference>
<dbReference type="EMBL" id="CP019236">
    <property type="protein sequence ID" value="APW40147.1"/>
    <property type="molecule type" value="Genomic_DNA"/>
</dbReference>
<dbReference type="InterPro" id="IPR039022">
    <property type="entry name" value="KaiB-like"/>
</dbReference>
<organism evidence="2 3">
    <name type="scientific">Rhodoferax koreensis</name>
    <dbReference type="NCBI Taxonomy" id="1842727"/>
    <lineage>
        <taxon>Bacteria</taxon>
        <taxon>Pseudomonadati</taxon>
        <taxon>Pseudomonadota</taxon>
        <taxon>Betaproteobacteria</taxon>
        <taxon>Burkholderiales</taxon>
        <taxon>Comamonadaceae</taxon>
        <taxon>Rhodoferax</taxon>
    </lineage>
</organism>
<dbReference type="OrthoDB" id="9153969at2"/>
<dbReference type="GO" id="GO:0048511">
    <property type="term" value="P:rhythmic process"/>
    <property type="evidence" value="ECO:0007669"/>
    <property type="project" value="InterPro"/>
</dbReference>
<feature type="domain" description="KaiB" evidence="1">
    <location>
        <begin position="11"/>
        <end position="92"/>
    </location>
</feature>
<dbReference type="AlphaFoldDB" id="A0A1P8K2C7"/>
<evidence type="ECO:0000313" key="2">
    <source>
        <dbReference type="EMBL" id="APW40147.1"/>
    </source>
</evidence>